<accession>W4N7I7</accession>
<evidence type="ECO:0000313" key="2">
    <source>
        <dbReference type="Proteomes" id="UP000019155"/>
    </source>
</evidence>
<dbReference type="AlphaFoldDB" id="W4N7I7"/>
<dbReference type="PANTHER" id="PTHR43649">
    <property type="entry name" value="ARABINOSE-BINDING PROTEIN-RELATED"/>
    <property type="match status" value="1"/>
</dbReference>
<keyword evidence="2" id="KW-1185">Reference proteome</keyword>
<evidence type="ECO:0000313" key="1">
    <source>
        <dbReference type="EMBL" id="ETY71048.1"/>
    </source>
</evidence>
<dbReference type="Proteomes" id="UP000019155">
    <property type="component" value="Unassembled WGS sequence"/>
</dbReference>
<dbReference type="PANTHER" id="PTHR43649:SF14">
    <property type="entry name" value="BLR3389 PROTEIN"/>
    <property type="match status" value="1"/>
</dbReference>
<dbReference type="EMBL" id="AZMV01000007">
    <property type="protein sequence ID" value="ETY71048.1"/>
    <property type="molecule type" value="Genomic_DNA"/>
</dbReference>
<dbReference type="PATRIC" id="fig|1435051.3.peg.1904"/>
<dbReference type="InterPro" id="IPR050490">
    <property type="entry name" value="Bact_solute-bd_prot1"/>
</dbReference>
<dbReference type="STRING" id="1435051.BMOU_1911"/>
<comment type="caution">
    <text evidence="1">The sequence shown here is derived from an EMBL/GenBank/DDBJ whole genome shotgun (WGS) entry which is preliminary data.</text>
</comment>
<dbReference type="CDD" id="cd13585">
    <property type="entry name" value="PBP2_TMBP_like"/>
    <property type="match status" value="1"/>
</dbReference>
<proteinExistence type="predicted"/>
<dbReference type="eggNOG" id="COG1653">
    <property type="taxonomic scope" value="Bacteria"/>
</dbReference>
<dbReference type="Pfam" id="PF01547">
    <property type="entry name" value="SBP_bac_1"/>
    <property type="match status" value="1"/>
</dbReference>
<dbReference type="InterPro" id="IPR006059">
    <property type="entry name" value="SBP"/>
</dbReference>
<gene>
    <name evidence="1" type="ORF">BMOU_1911</name>
</gene>
<reference evidence="1 2" key="1">
    <citation type="journal article" date="2014" name="Genome Announc.">
        <title>The Genome Sequence of Bifidobacterium moukalabense DSM 27321 Highlights the Close Phylogenetic Relatedness with the Bifidobacterium dentium Taxon.</title>
        <authorList>
            <person name="Lugli G.A."/>
            <person name="Duranti S."/>
            <person name="Milani C."/>
            <person name="Turroni F."/>
            <person name="Viappiani A."/>
            <person name="Mangifesta M."/>
            <person name="van Sinderen D."/>
            <person name="Ventura M."/>
        </authorList>
    </citation>
    <scope>NUCLEOTIDE SEQUENCE [LARGE SCALE GENOMIC DNA]</scope>
    <source>
        <strain evidence="1 2">DSM 27321</strain>
    </source>
</reference>
<dbReference type="SUPFAM" id="SSF53850">
    <property type="entry name" value="Periplasmic binding protein-like II"/>
    <property type="match status" value="1"/>
</dbReference>
<protein>
    <submittedName>
        <fullName evidence="1">Sugars ABC transporter substrate-binding protein</fullName>
    </submittedName>
</protein>
<dbReference type="Gene3D" id="3.40.190.10">
    <property type="entry name" value="Periplasmic binding protein-like II"/>
    <property type="match status" value="1"/>
</dbReference>
<name>W4N7I7_9BIFI</name>
<sequence length="526" mass="57854">MLRLQHFKGRNVLAERGHIFSKSLPQRDRASIILTYTRKRIAHEGITTHGMKGAGVRLKLVKRLVAVCCAGIMAASAAACGASQDTRTEITVWSWEPSMKSVIAGFEKENPDIHVIWKNTSGYDKLNNAIQDGYGTPDVVQLEYYALRQYAVSGQLVDITDRADSYQDFFTPGTWSSVQLNDRIYGLPMDSGPMAFFYNEDVFEQAGVDASGIRTWDDYYEAAKKLKAIGVYITADSGDASFYDAMIWLAGGRPFSASNDGKNVSINLTDDSGTRKFTEFWQKMIDEGLVNTSLSTWSDGWKEAVGNGTIASLFSGAWMPSLLMSDLPGAAGLWRVAQMPTPDGKATTSENGGSALAVLQRSRKPEASYRFIEYACHEADGIKARVDGGAFPADNDTLSDAEFLGKTTVTDDRGIEVPYFGGQEYNRVLSQAAENVSTGYQYLPFEVYARSDFRSTVGKAYKWATLLRREQDRLNIIAAGGETDASDIGDALKNTDSSDRLKLKGGIALWQRDLKEYGANQGFTIQ</sequence>
<organism evidence="1 2">
    <name type="scientific">Bifidobacterium moukalabense DSM 27321</name>
    <dbReference type="NCBI Taxonomy" id="1435051"/>
    <lineage>
        <taxon>Bacteria</taxon>
        <taxon>Bacillati</taxon>
        <taxon>Actinomycetota</taxon>
        <taxon>Actinomycetes</taxon>
        <taxon>Bifidobacteriales</taxon>
        <taxon>Bifidobacteriaceae</taxon>
        <taxon>Bifidobacterium</taxon>
    </lineage>
</organism>